<dbReference type="InterPro" id="IPR036291">
    <property type="entry name" value="NAD(P)-bd_dom_sf"/>
</dbReference>
<accession>A0ABT7SD61</accession>
<dbReference type="EMBL" id="JAUCGQ010000001">
    <property type="protein sequence ID" value="MDM7854124.1"/>
    <property type="molecule type" value="Genomic_DNA"/>
</dbReference>
<dbReference type="InterPro" id="IPR020904">
    <property type="entry name" value="Sc_DH/Rdtase_CS"/>
</dbReference>
<dbReference type="PRINTS" id="PR00081">
    <property type="entry name" value="GDHRDH"/>
</dbReference>
<dbReference type="NCBIfam" id="NF005559">
    <property type="entry name" value="PRK07231.1"/>
    <property type="match status" value="1"/>
</dbReference>
<dbReference type="Gene3D" id="3.40.50.720">
    <property type="entry name" value="NAD(P)-binding Rossmann-like Domain"/>
    <property type="match status" value="1"/>
</dbReference>
<dbReference type="PRINTS" id="PR00080">
    <property type="entry name" value="SDRFAMILY"/>
</dbReference>
<protein>
    <submittedName>
        <fullName evidence="3">Glucose 1-dehydrogenase</fullName>
        <ecNumber evidence="3">1.1.1.47</ecNumber>
    </submittedName>
</protein>
<keyword evidence="2 3" id="KW-0560">Oxidoreductase</keyword>
<dbReference type="EC" id="1.1.1.47" evidence="3"/>
<dbReference type="PANTHER" id="PTHR43639:SF1">
    <property type="entry name" value="SHORT-CHAIN DEHYDROGENASE_REDUCTASE FAMILY PROTEIN"/>
    <property type="match status" value="1"/>
</dbReference>
<dbReference type="Pfam" id="PF13561">
    <property type="entry name" value="adh_short_C2"/>
    <property type="match status" value="1"/>
</dbReference>
<organism evidence="3 4">
    <name type="scientific">Cellulomonas alba</name>
    <dbReference type="NCBI Taxonomy" id="3053467"/>
    <lineage>
        <taxon>Bacteria</taxon>
        <taxon>Bacillati</taxon>
        <taxon>Actinomycetota</taxon>
        <taxon>Actinomycetes</taxon>
        <taxon>Micrococcales</taxon>
        <taxon>Cellulomonadaceae</taxon>
        <taxon>Cellulomonas</taxon>
    </lineage>
</organism>
<evidence type="ECO:0000313" key="3">
    <source>
        <dbReference type="EMBL" id="MDM7854124.1"/>
    </source>
</evidence>
<keyword evidence="4" id="KW-1185">Reference proteome</keyword>
<reference evidence="3 4" key="1">
    <citation type="submission" date="2023-06" db="EMBL/GenBank/DDBJ databases">
        <title>Cellulomonas sp. MW4 Whole genome sequence.</title>
        <authorList>
            <person name="Park S."/>
        </authorList>
    </citation>
    <scope>NUCLEOTIDE SEQUENCE [LARGE SCALE GENOMIC DNA]</scope>
    <source>
        <strain evidence="3 4">MW4</strain>
    </source>
</reference>
<dbReference type="SUPFAM" id="SSF51735">
    <property type="entry name" value="NAD(P)-binding Rossmann-fold domains"/>
    <property type="match status" value="1"/>
</dbReference>
<dbReference type="InterPro" id="IPR002347">
    <property type="entry name" value="SDR_fam"/>
</dbReference>
<dbReference type="RefSeq" id="WP_289453736.1">
    <property type="nucleotide sequence ID" value="NZ_JAUCGQ010000001.1"/>
</dbReference>
<sequence>MEPISFDLAGQVALVTGASRGIGADLARALAAAGASVGAAARNAADVATLVDEVRAAGGDAFPVELDVTDVPATRAAVEAVLAERGRIDVLVNNAGLGVNHDAVDVTEDDWDALMDVNLRGLFFVSQAVGRAMVARGYGRIVNLGSQAGIVALPRHAVYAASKGGVTMLTRVLALEWASAGVTVNEVAPTFVRTPGTAERLDDPGFAADVLARIPVGRFGTTADVAAAVLYLASPAAGLVTGVTLPVDGGWTIV</sequence>
<evidence type="ECO:0000313" key="4">
    <source>
        <dbReference type="Proteomes" id="UP001529338"/>
    </source>
</evidence>
<dbReference type="PANTHER" id="PTHR43639">
    <property type="entry name" value="OXIDOREDUCTASE, SHORT-CHAIN DEHYDROGENASE/REDUCTASE FAMILY (AFU_ORTHOLOGUE AFUA_5G02870)"/>
    <property type="match status" value="1"/>
</dbReference>
<gene>
    <name evidence="3" type="ORF">QRT04_04195</name>
</gene>
<proteinExistence type="inferred from homology"/>
<evidence type="ECO:0000256" key="2">
    <source>
        <dbReference type="ARBA" id="ARBA00023002"/>
    </source>
</evidence>
<dbReference type="PROSITE" id="PS00061">
    <property type="entry name" value="ADH_SHORT"/>
    <property type="match status" value="1"/>
</dbReference>
<dbReference type="Proteomes" id="UP001529338">
    <property type="component" value="Unassembled WGS sequence"/>
</dbReference>
<comment type="similarity">
    <text evidence="1">Belongs to the short-chain dehydrogenases/reductases (SDR) family.</text>
</comment>
<evidence type="ECO:0000256" key="1">
    <source>
        <dbReference type="ARBA" id="ARBA00006484"/>
    </source>
</evidence>
<dbReference type="GO" id="GO:0047936">
    <property type="term" value="F:glucose 1-dehydrogenase [NAD(P)+] activity"/>
    <property type="evidence" value="ECO:0007669"/>
    <property type="project" value="UniProtKB-EC"/>
</dbReference>
<comment type="caution">
    <text evidence="3">The sequence shown here is derived from an EMBL/GenBank/DDBJ whole genome shotgun (WGS) entry which is preliminary data.</text>
</comment>
<name>A0ABT7SD61_9CELL</name>